<evidence type="ECO:0000313" key="10">
    <source>
        <dbReference type="EMBL" id="KAE9301871.1"/>
    </source>
</evidence>
<dbReference type="EMBL" id="QXFW01000880">
    <property type="protein sequence ID" value="KAE9001012.1"/>
    <property type="molecule type" value="Genomic_DNA"/>
</dbReference>
<gene>
    <name evidence="10" type="ORF">PF001_g14250</name>
    <name evidence="8" type="ORF">PF002_g16275</name>
    <name evidence="7" type="ORF">PF004_g21643</name>
    <name evidence="9" type="ORF">PF005_g5608</name>
    <name evidence="4" type="ORF">PF006_g29297</name>
    <name evidence="6" type="ORF">PF007_g6074</name>
    <name evidence="2" type="ORF">PF009_g16115</name>
    <name evidence="5" type="ORF">PF010_g21664</name>
    <name evidence="3" type="ORF">PF011_g13936</name>
</gene>
<dbReference type="Proteomes" id="UP000441208">
    <property type="component" value="Unassembled WGS sequence"/>
</dbReference>
<dbReference type="Proteomes" id="UP000433483">
    <property type="component" value="Unassembled WGS sequence"/>
</dbReference>
<dbReference type="EMBL" id="QXGD01000955">
    <property type="protein sequence ID" value="KAE9219133.1"/>
    <property type="molecule type" value="Genomic_DNA"/>
</dbReference>
<feature type="region of interest" description="Disordered" evidence="1">
    <location>
        <begin position="40"/>
        <end position="64"/>
    </location>
</feature>
<proteinExistence type="predicted"/>
<evidence type="ECO:0000256" key="1">
    <source>
        <dbReference type="SAM" id="MobiDB-lite"/>
    </source>
</evidence>
<dbReference type="AlphaFoldDB" id="A0A6A3Q887"/>
<dbReference type="Proteomes" id="UP000488956">
    <property type="component" value="Unassembled WGS sequence"/>
</dbReference>
<organism evidence="4 15">
    <name type="scientific">Phytophthora fragariae</name>
    <dbReference type="NCBI Taxonomy" id="53985"/>
    <lineage>
        <taxon>Eukaryota</taxon>
        <taxon>Sar</taxon>
        <taxon>Stramenopiles</taxon>
        <taxon>Oomycota</taxon>
        <taxon>Peronosporomycetes</taxon>
        <taxon>Peronosporales</taxon>
        <taxon>Peronosporaceae</taxon>
        <taxon>Phytophthora</taxon>
    </lineage>
</organism>
<evidence type="ECO:0000313" key="2">
    <source>
        <dbReference type="EMBL" id="KAE8933893.1"/>
    </source>
</evidence>
<dbReference type="Proteomes" id="UP000440732">
    <property type="component" value="Unassembled WGS sequence"/>
</dbReference>
<reference evidence="11 12" key="1">
    <citation type="submission" date="2018-08" db="EMBL/GenBank/DDBJ databases">
        <title>Genomic investigation of the strawberry pathogen Phytophthora fragariae indicates pathogenicity is determined by transcriptional variation in three key races.</title>
        <authorList>
            <person name="Adams T.M."/>
            <person name="Armitage A.D."/>
            <person name="Sobczyk M.K."/>
            <person name="Bates H.J."/>
            <person name="Dunwell J.M."/>
            <person name="Nellist C.F."/>
            <person name="Harrison R.J."/>
        </authorList>
    </citation>
    <scope>NUCLEOTIDE SEQUENCE [LARGE SCALE GENOMIC DNA]</scope>
    <source>
        <strain evidence="10 13">A4</strain>
        <strain evidence="8 14">BC-1</strain>
        <strain evidence="7 18">BC-23</strain>
        <strain evidence="9 12">NOV-27</strain>
        <strain evidence="4 15">NOV-5</strain>
        <strain evidence="6 16">NOV-71</strain>
        <strain evidence="2 11">NOV-9</strain>
        <strain evidence="5 19">ONT-3</strain>
        <strain evidence="3 17">SCRP245</strain>
    </source>
</reference>
<sequence>MTTSSSPKRTIAVGEYQKTRSKVVYAREILFEDLGVGGDVDMEKGEEERESPFSGRDEASVGTTRALRVQSVRVAAATGRSLMLERCPLRGMETMTTPFRLRL</sequence>
<evidence type="ECO:0000313" key="7">
    <source>
        <dbReference type="EMBL" id="KAE9191287.1"/>
    </source>
</evidence>
<evidence type="ECO:0000313" key="16">
    <source>
        <dbReference type="Proteomes" id="UP000441208"/>
    </source>
</evidence>
<evidence type="ECO:0000313" key="9">
    <source>
        <dbReference type="EMBL" id="KAE9225231.1"/>
    </source>
</evidence>
<feature type="compositionally biased region" description="Basic and acidic residues" evidence="1">
    <location>
        <begin position="41"/>
        <end position="59"/>
    </location>
</feature>
<dbReference type="Proteomes" id="UP000440367">
    <property type="component" value="Unassembled WGS sequence"/>
</dbReference>
<evidence type="ECO:0000313" key="13">
    <source>
        <dbReference type="Proteomes" id="UP000437068"/>
    </source>
</evidence>
<dbReference type="EMBL" id="QXFX01001980">
    <property type="protein sequence ID" value="KAE9082250.1"/>
    <property type="molecule type" value="Genomic_DNA"/>
</dbReference>
<dbReference type="Proteomes" id="UP000476176">
    <property type="component" value="Unassembled WGS sequence"/>
</dbReference>
<evidence type="ECO:0000313" key="11">
    <source>
        <dbReference type="Proteomes" id="UP000429523"/>
    </source>
</evidence>
<evidence type="ECO:0000313" key="14">
    <source>
        <dbReference type="Proteomes" id="UP000440367"/>
    </source>
</evidence>
<evidence type="ECO:0000313" key="5">
    <source>
        <dbReference type="EMBL" id="KAE9082250.1"/>
    </source>
</evidence>
<dbReference type="OrthoDB" id="145471at2759"/>
<keyword evidence="12" id="KW-1185">Reference proteome</keyword>
<dbReference type="EMBL" id="QXGF01000965">
    <property type="protein sequence ID" value="KAE8933893.1"/>
    <property type="molecule type" value="Genomic_DNA"/>
</dbReference>
<dbReference type="EMBL" id="QXGC01002071">
    <property type="protein sequence ID" value="KAE9191287.1"/>
    <property type="molecule type" value="Genomic_DNA"/>
</dbReference>
<protein>
    <submittedName>
        <fullName evidence="4">Uncharacterized protein</fullName>
    </submittedName>
</protein>
<evidence type="ECO:0000313" key="4">
    <source>
        <dbReference type="EMBL" id="KAE9070736.1"/>
    </source>
</evidence>
<evidence type="ECO:0000313" key="19">
    <source>
        <dbReference type="Proteomes" id="UP000488956"/>
    </source>
</evidence>
<comment type="caution">
    <text evidence="4">The sequence shown here is derived from an EMBL/GenBank/DDBJ whole genome shotgun (WGS) entry which is preliminary data.</text>
</comment>
<dbReference type="Proteomes" id="UP000429523">
    <property type="component" value="Unassembled WGS sequence"/>
</dbReference>
<evidence type="ECO:0000313" key="8">
    <source>
        <dbReference type="EMBL" id="KAE9219133.1"/>
    </source>
</evidence>
<dbReference type="EMBL" id="QXGE01000877">
    <property type="protein sequence ID" value="KAE9301871.1"/>
    <property type="molecule type" value="Genomic_DNA"/>
</dbReference>
<dbReference type="EMBL" id="QXFZ01000220">
    <property type="protein sequence ID" value="KAE9126231.1"/>
    <property type="molecule type" value="Genomic_DNA"/>
</dbReference>
<evidence type="ECO:0000313" key="3">
    <source>
        <dbReference type="EMBL" id="KAE9001012.1"/>
    </source>
</evidence>
<dbReference type="Proteomes" id="UP000437068">
    <property type="component" value="Unassembled WGS sequence"/>
</dbReference>
<evidence type="ECO:0000313" key="18">
    <source>
        <dbReference type="Proteomes" id="UP000476176"/>
    </source>
</evidence>
<dbReference type="EMBL" id="QXGA01004813">
    <property type="protein sequence ID" value="KAE9070736.1"/>
    <property type="molecule type" value="Genomic_DNA"/>
</dbReference>
<evidence type="ECO:0000313" key="6">
    <source>
        <dbReference type="EMBL" id="KAE9126231.1"/>
    </source>
</evidence>
<evidence type="ECO:0000313" key="12">
    <source>
        <dbReference type="Proteomes" id="UP000433483"/>
    </source>
</evidence>
<evidence type="ECO:0000313" key="17">
    <source>
        <dbReference type="Proteomes" id="UP000460718"/>
    </source>
</evidence>
<name>A0A6A3Q887_9STRA</name>
<accession>A0A6A3Q887</accession>
<dbReference type="EMBL" id="QXGB01000197">
    <property type="protein sequence ID" value="KAE9225231.1"/>
    <property type="molecule type" value="Genomic_DNA"/>
</dbReference>
<evidence type="ECO:0000313" key="15">
    <source>
        <dbReference type="Proteomes" id="UP000440732"/>
    </source>
</evidence>
<dbReference type="Proteomes" id="UP000460718">
    <property type="component" value="Unassembled WGS sequence"/>
</dbReference>